<keyword evidence="3" id="KW-1185">Reference proteome</keyword>
<evidence type="ECO:0000256" key="1">
    <source>
        <dbReference type="SAM" id="MobiDB-lite"/>
    </source>
</evidence>
<feature type="compositionally biased region" description="Polar residues" evidence="1">
    <location>
        <begin position="18"/>
        <end position="27"/>
    </location>
</feature>
<organism evidence="2 3">
    <name type="scientific">Neurospora hispaniola</name>
    <dbReference type="NCBI Taxonomy" id="588809"/>
    <lineage>
        <taxon>Eukaryota</taxon>
        <taxon>Fungi</taxon>
        <taxon>Dikarya</taxon>
        <taxon>Ascomycota</taxon>
        <taxon>Pezizomycotina</taxon>
        <taxon>Sordariomycetes</taxon>
        <taxon>Sordariomycetidae</taxon>
        <taxon>Sordariales</taxon>
        <taxon>Sordariaceae</taxon>
        <taxon>Neurospora</taxon>
    </lineage>
</organism>
<dbReference type="AlphaFoldDB" id="A0AAJ0I8P0"/>
<dbReference type="EMBL" id="JAULSX010000004">
    <property type="protein sequence ID" value="KAK3493000.1"/>
    <property type="molecule type" value="Genomic_DNA"/>
</dbReference>
<sequence>MSGSQQGEWPPFVGYQVPNMSGNQQGDLPQFDVNQGPMISGAQPGESPKFGDDEMPTGSMYESQQGELPQFDPNELPGIYENQHGELQQFDVNQAPMLFGDQQVILEQFDANQMPTESMYGSQQGELPQFDANEMPGLYENQQGELQQFDANQAPMLFGDQQGQLQQFDANQMPTGSMYGSQQGESSLSPANQVPMMFGNQQGESQQFNTNQALIMFSNQQGELPQFDANEMPGLYENQQGELQQYNANQRPMIFGNQQGESSFPPTNQVPMMSSNQQGESQQFNANQALIMFGSQQGELSLSPANQALLGATSAQGGQGAEQSATIESVMAALTRLAAICEGIETTLPMDVYRELQRDYNALVSTVQAKIDLSREPVPQPILEASIRLESRLFQLMHHTPVDDVASPVLGRLAAPPCQLESMSSVAMAQTVATLNQAFPIPCRSCAGTGAACQRSFIDEECAFCEGSNRECKTDYTVDTGPPPVSGGSAAAAANTRRVMDNLFQEHCKAILDIVHSRVRDATSLLYVQNELSSLRPTLEGYDDVFLWNVWIGSMKETWLHCNMEIRVAKNPPACLETSRGWAVRECVQGRLSRMKLMARDTPDTFSVRFGAFGLFRDSIARNLFWLDTYWLAEICPQQRLEIRNTLVDLLSFCNITAGYICSAQSYLALAHREFLRANGYMVAQEFVEI</sequence>
<dbReference type="RefSeq" id="XP_062693458.1">
    <property type="nucleotide sequence ID" value="XM_062832594.1"/>
</dbReference>
<protein>
    <submittedName>
        <fullName evidence="2">Uncharacterized protein</fullName>
    </submittedName>
</protein>
<evidence type="ECO:0000313" key="2">
    <source>
        <dbReference type="EMBL" id="KAK3493000.1"/>
    </source>
</evidence>
<accession>A0AAJ0I8P0</accession>
<proteinExistence type="predicted"/>
<reference evidence="2 3" key="1">
    <citation type="journal article" date="2023" name="Mol. Phylogenet. Evol.">
        <title>Genome-scale phylogeny and comparative genomics of the fungal order Sordariales.</title>
        <authorList>
            <person name="Hensen N."/>
            <person name="Bonometti L."/>
            <person name="Westerberg I."/>
            <person name="Brannstrom I.O."/>
            <person name="Guillou S."/>
            <person name="Cros-Aarteil S."/>
            <person name="Calhoun S."/>
            <person name="Haridas S."/>
            <person name="Kuo A."/>
            <person name="Mondo S."/>
            <person name="Pangilinan J."/>
            <person name="Riley R."/>
            <person name="LaButti K."/>
            <person name="Andreopoulos B."/>
            <person name="Lipzen A."/>
            <person name="Chen C."/>
            <person name="Yan M."/>
            <person name="Daum C."/>
            <person name="Ng V."/>
            <person name="Clum A."/>
            <person name="Steindorff A."/>
            <person name="Ohm R.A."/>
            <person name="Martin F."/>
            <person name="Silar P."/>
            <person name="Natvig D.O."/>
            <person name="Lalanne C."/>
            <person name="Gautier V."/>
            <person name="Ament-Velasquez S.L."/>
            <person name="Kruys A."/>
            <person name="Hutchinson M.I."/>
            <person name="Powell A.J."/>
            <person name="Barry K."/>
            <person name="Miller A.N."/>
            <person name="Grigoriev I.V."/>
            <person name="Debuchy R."/>
            <person name="Gladieux P."/>
            <person name="Hiltunen Thoren M."/>
            <person name="Johannesson H."/>
        </authorList>
    </citation>
    <scope>NUCLEOTIDE SEQUENCE [LARGE SCALE GENOMIC DNA]</scope>
    <source>
        <strain evidence="2 3">FGSC 10403</strain>
    </source>
</reference>
<dbReference type="GeneID" id="87870216"/>
<evidence type="ECO:0000313" key="3">
    <source>
        <dbReference type="Proteomes" id="UP001285908"/>
    </source>
</evidence>
<gene>
    <name evidence="2" type="ORF">B0T23DRAFT_154142</name>
</gene>
<name>A0AAJ0I8P0_9PEZI</name>
<feature type="region of interest" description="Disordered" evidence="1">
    <location>
        <begin position="1"/>
        <end position="56"/>
    </location>
</feature>
<dbReference type="Proteomes" id="UP001285908">
    <property type="component" value="Unassembled WGS sequence"/>
</dbReference>
<comment type="caution">
    <text evidence="2">The sequence shown here is derived from an EMBL/GenBank/DDBJ whole genome shotgun (WGS) entry which is preliminary data.</text>
</comment>